<evidence type="ECO:0000256" key="3">
    <source>
        <dbReference type="ARBA" id="ARBA00023163"/>
    </source>
</evidence>
<dbReference type="CDD" id="cd07377">
    <property type="entry name" value="WHTH_GntR"/>
    <property type="match status" value="1"/>
</dbReference>
<feature type="domain" description="HTH gntR-type" evidence="4">
    <location>
        <begin position="5"/>
        <end position="72"/>
    </location>
</feature>
<dbReference type="AlphaFoldDB" id="A0A0K2SGN8"/>
<accession>A0A0K2SGN8</accession>
<reference evidence="6" key="2">
    <citation type="journal article" date="2016" name="Int. J. Syst. Evol. Microbiol.">
        <title>Complete genome sequence and cell structure of Limnochorda pilosa, a Gram-negative spore-former within the phylum Firmicutes.</title>
        <authorList>
            <person name="Watanabe M."/>
            <person name="Kojima H."/>
            <person name="Fukui M."/>
        </authorList>
    </citation>
    <scope>NUCLEOTIDE SEQUENCE [LARGE SCALE GENOMIC DNA]</scope>
    <source>
        <strain evidence="6">HC45</strain>
    </source>
</reference>
<evidence type="ECO:0000313" key="6">
    <source>
        <dbReference type="Proteomes" id="UP000065807"/>
    </source>
</evidence>
<dbReference type="PANTHER" id="PTHR43537:SF5">
    <property type="entry name" value="UXU OPERON TRANSCRIPTIONAL REGULATOR"/>
    <property type="match status" value="1"/>
</dbReference>
<dbReference type="KEGG" id="lpil:LIP_0419"/>
<protein>
    <submittedName>
        <fullName evidence="5">GntR family transcriptional regulator</fullName>
    </submittedName>
</protein>
<dbReference type="Pfam" id="PF07729">
    <property type="entry name" value="FCD"/>
    <property type="match status" value="1"/>
</dbReference>
<dbReference type="GO" id="GO:0003677">
    <property type="term" value="F:DNA binding"/>
    <property type="evidence" value="ECO:0007669"/>
    <property type="project" value="UniProtKB-KW"/>
</dbReference>
<reference evidence="6" key="1">
    <citation type="submission" date="2015-07" db="EMBL/GenBank/DDBJ databases">
        <title>Complete genome sequence and phylogenetic analysis of Limnochorda pilosa.</title>
        <authorList>
            <person name="Watanabe M."/>
            <person name="Kojima H."/>
            <person name="Fukui M."/>
        </authorList>
    </citation>
    <scope>NUCLEOTIDE SEQUENCE [LARGE SCALE GENOMIC DNA]</scope>
    <source>
        <strain evidence="6">HC45</strain>
    </source>
</reference>
<dbReference type="EMBL" id="AP014924">
    <property type="protein sequence ID" value="BAS26276.1"/>
    <property type="molecule type" value="Genomic_DNA"/>
</dbReference>
<dbReference type="PANTHER" id="PTHR43537">
    <property type="entry name" value="TRANSCRIPTIONAL REGULATOR, GNTR FAMILY"/>
    <property type="match status" value="1"/>
</dbReference>
<sequence length="220" mass="25055">MQRFPNLTEQAYHLLRQEILSRRLRAGDRLVERTLGDRYRLSKTPIREAIARLERDGLVVIVPSQGAVVRRLALGEVKDLLECRQALDAFAARRAAERIQREDVVELEQMLVAAERERVNGSPERYREHDAAFHARIREMASNATLLRVMESLESQVRLVMTSTTGLPGRVGASMEEHRRILEALRAKDPDAAALAASEHVARMLEAVEEYWPVIERGDI</sequence>
<dbReference type="SUPFAM" id="SSF48008">
    <property type="entry name" value="GntR ligand-binding domain-like"/>
    <property type="match status" value="1"/>
</dbReference>
<dbReference type="PROSITE" id="PS50949">
    <property type="entry name" value="HTH_GNTR"/>
    <property type="match status" value="1"/>
</dbReference>
<name>A0A0K2SGN8_LIMPI</name>
<keyword evidence="2" id="KW-0238">DNA-binding</keyword>
<dbReference type="Gene3D" id="1.20.120.530">
    <property type="entry name" value="GntR ligand-binding domain-like"/>
    <property type="match status" value="1"/>
</dbReference>
<proteinExistence type="predicted"/>
<keyword evidence="3" id="KW-0804">Transcription</keyword>
<dbReference type="InterPro" id="IPR036390">
    <property type="entry name" value="WH_DNA-bd_sf"/>
</dbReference>
<evidence type="ECO:0000256" key="1">
    <source>
        <dbReference type="ARBA" id="ARBA00023015"/>
    </source>
</evidence>
<keyword evidence="1" id="KW-0805">Transcription regulation</keyword>
<dbReference type="InterPro" id="IPR011711">
    <property type="entry name" value="GntR_C"/>
</dbReference>
<dbReference type="InterPro" id="IPR008920">
    <property type="entry name" value="TF_FadR/GntR_C"/>
</dbReference>
<gene>
    <name evidence="5" type="ORF">LIP_0419</name>
</gene>
<dbReference type="InterPro" id="IPR036388">
    <property type="entry name" value="WH-like_DNA-bd_sf"/>
</dbReference>
<dbReference type="Proteomes" id="UP000065807">
    <property type="component" value="Chromosome"/>
</dbReference>
<dbReference type="Pfam" id="PF00392">
    <property type="entry name" value="GntR"/>
    <property type="match status" value="1"/>
</dbReference>
<dbReference type="STRING" id="1555112.LIP_0419"/>
<dbReference type="InterPro" id="IPR000524">
    <property type="entry name" value="Tscrpt_reg_HTH_GntR"/>
</dbReference>
<evidence type="ECO:0000259" key="4">
    <source>
        <dbReference type="PROSITE" id="PS50949"/>
    </source>
</evidence>
<keyword evidence="6" id="KW-1185">Reference proteome</keyword>
<dbReference type="SMART" id="SM00895">
    <property type="entry name" value="FCD"/>
    <property type="match status" value="1"/>
</dbReference>
<dbReference type="SMART" id="SM00345">
    <property type="entry name" value="HTH_GNTR"/>
    <property type="match status" value="1"/>
</dbReference>
<evidence type="ECO:0000313" key="5">
    <source>
        <dbReference type="EMBL" id="BAS26276.1"/>
    </source>
</evidence>
<dbReference type="SUPFAM" id="SSF46785">
    <property type="entry name" value="Winged helix' DNA-binding domain"/>
    <property type="match status" value="1"/>
</dbReference>
<dbReference type="GO" id="GO:0003700">
    <property type="term" value="F:DNA-binding transcription factor activity"/>
    <property type="evidence" value="ECO:0007669"/>
    <property type="project" value="InterPro"/>
</dbReference>
<dbReference type="Gene3D" id="1.10.10.10">
    <property type="entry name" value="Winged helix-like DNA-binding domain superfamily/Winged helix DNA-binding domain"/>
    <property type="match status" value="1"/>
</dbReference>
<evidence type="ECO:0000256" key="2">
    <source>
        <dbReference type="ARBA" id="ARBA00023125"/>
    </source>
</evidence>
<organism evidence="5 6">
    <name type="scientific">Limnochorda pilosa</name>
    <dbReference type="NCBI Taxonomy" id="1555112"/>
    <lineage>
        <taxon>Bacteria</taxon>
        <taxon>Bacillati</taxon>
        <taxon>Bacillota</taxon>
        <taxon>Limnochordia</taxon>
        <taxon>Limnochordales</taxon>
        <taxon>Limnochordaceae</taxon>
        <taxon>Limnochorda</taxon>
    </lineage>
</organism>